<sequence length="325" mass="36402">MVAITSFSPSKGSHFSWSPESGESYAAENFARLDVRYPDRLDGELYFVDDTIAFTPAELSRAPAEVLGRNSHGTSYRATLENGLLLTVKWLREGVAKQRKDFAKEAKNFANIMHPNVVGLRGYYWGPPQTEKLILSDYVSPGSHASFLYDRPGKKGPPLAWSQRLKISVDVERGLNHLHFDREVPHGNLKATNILLDGPDLDARVADYCLHRLTTQAGTIEQILDAGVLGYRAPELAASKKPLPSFKSDVYAFGVILLVLLLSMPICMVLTRASLRVQGMIVGSDLWWKKSDLLDKQLIGEMFLAQKDAELQLQWLERKIVLYKD</sequence>
<evidence type="ECO:0000256" key="8">
    <source>
        <dbReference type="ARBA" id="ARBA00022840"/>
    </source>
</evidence>
<feature type="domain" description="Protein kinase" evidence="13">
    <location>
        <begin position="61"/>
        <end position="325"/>
    </location>
</feature>
<dbReference type="InterPro" id="IPR001245">
    <property type="entry name" value="Ser-Thr/Tyr_kinase_cat_dom"/>
</dbReference>
<keyword evidence="10 12" id="KW-0472">Membrane</keyword>
<evidence type="ECO:0000256" key="11">
    <source>
        <dbReference type="ARBA" id="ARBA00023170"/>
    </source>
</evidence>
<dbReference type="EMBL" id="AYRZ02000002">
    <property type="protein sequence ID" value="PHT89919.1"/>
    <property type="molecule type" value="Genomic_DNA"/>
</dbReference>
<dbReference type="FunFam" id="3.30.200.20:FF:000486">
    <property type="entry name" value="Leucine-rich repeat receptor-like protein kinase"/>
    <property type="match status" value="1"/>
</dbReference>
<protein>
    <recommendedName>
        <fullName evidence="13">Protein kinase domain-containing protein</fullName>
    </recommendedName>
</protein>
<keyword evidence="7" id="KW-0547">Nucleotide-binding</keyword>
<keyword evidence="4 12" id="KW-0812">Transmembrane</keyword>
<dbReference type="InterPro" id="IPR011009">
    <property type="entry name" value="Kinase-like_dom_sf"/>
</dbReference>
<reference evidence="14 15" key="1">
    <citation type="journal article" date="2014" name="Nat. Genet.">
        <title>Genome sequence of the hot pepper provides insights into the evolution of pungency in Capsicum species.</title>
        <authorList>
            <person name="Kim S."/>
            <person name="Park M."/>
            <person name="Yeom S.I."/>
            <person name="Kim Y.M."/>
            <person name="Lee J.M."/>
            <person name="Lee H.A."/>
            <person name="Seo E."/>
            <person name="Choi J."/>
            <person name="Cheong K."/>
            <person name="Kim K.T."/>
            <person name="Jung K."/>
            <person name="Lee G.W."/>
            <person name="Oh S.K."/>
            <person name="Bae C."/>
            <person name="Kim S.B."/>
            <person name="Lee H.Y."/>
            <person name="Kim S.Y."/>
            <person name="Kim M.S."/>
            <person name="Kang B.C."/>
            <person name="Jo Y.D."/>
            <person name="Yang H.B."/>
            <person name="Jeong H.J."/>
            <person name="Kang W.H."/>
            <person name="Kwon J.K."/>
            <person name="Shin C."/>
            <person name="Lim J.Y."/>
            <person name="Park J.H."/>
            <person name="Huh J.H."/>
            <person name="Kim J.S."/>
            <person name="Kim B.D."/>
            <person name="Cohen O."/>
            <person name="Paran I."/>
            <person name="Suh M.C."/>
            <person name="Lee S.B."/>
            <person name="Kim Y.K."/>
            <person name="Shin Y."/>
            <person name="Noh S.J."/>
            <person name="Park J."/>
            <person name="Seo Y.S."/>
            <person name="Kwon S.Y."/>
            <person name="Kim H.A."/>
            <person name="Park J.M."/>
            <person name="Kim H.J."/>
            <person name="Choi S.B."/>
            <person name="Bosland P.W."/>
            <person name="Reeves G."/>
            <person name="Jo S.H."/>
            <person name="Lee B.W."/>
            <person name="Cho H.T."/>
            <person name="Choi H.S."/>
            <person name="Lee M.S."/>
            <person name="Yu Y."/>
            <person name="Do Choi Y."/>
            <person name="Park B.S."/>
            <person name="van Deynze A."/>
            <person name="Ashrafi H."/>
            <person name="Hill T."/>
            <person name="Kim W.T."/>
            <person name="Pai H.S."/>
            <person name="Ahn H.K."/>
            <person name="Yeam I."/>
            <person name="Giovannoni J.J."/>
            <person name="Rose J.K."/>
            <person name="Sorensen I."/>
            <person name="Lee S.J."/>
            <person name="Kim R.W."/>
            <person name="Choi I.Y."/>
            <person name="Choi B.S."/>
            <person name="Lim J.S."/>
            <person name="Lee Y.H."/>
            <person name="Choi D."/>
        </authorList>
    </citation>
    <scope>NUCLEOTIDE SEQUENCE [LARGE SCALE GENOMIC DNA]</scope>
    <source>
        <strain evidence="15">cv. CM334</strain>
    </source>
</reference>
<keyword evidence="15" id="KW-1185">Reference proteome</keyword>
<dbReference type="GO" id="GO:0004672">
    <property type="term" value="F:protein kinase activity"/>
    <property type="evidence" value="ECO:0007669"/>
    <property type="project" value="InterPro"/>
</dbReference>
<evidence type="ECO:0000256" key="6">
    <source>
        <dbReference type="ARBA" id="ARBA00022737"/>
    </source>
</evidence>
<dbReference type="SUPFAM" id="SSF56112">
    <property type="entry name" value="Protein kinase-like (PK-like)"/>
    <property type="match status" value="1"/>
</dbReference>
<name>A0A2G3A6N5_CAPAN</name>
<keyword evidence="3" id="KW-0433">Leucine-rich repeat</keyword>
<comment type="subcellular location">
    <subcellularLocation>
        <location evidence="1">Membrane</location>
        <topology evidence="1">Single-pass membrane protein</topology>
    </subcellularLocation>
</comment>
<dbReference type="Pfam" id="PF07714">
    <property type="entry name" value="PK_Tyr_Ser-Thr"/>
    <property type="match status" value="1"/>
</dbReference>
<dbReference type="PANTHER" id="PTHR48003">
    <property type="entry name" value="OS07G0626500 PROTEIN"/>
    <property type="match status" value="1"/>
</dbReference>
<dbReference type="InterPro" id="IPR053059">
    <property type="entry name" value="Inactive_SerThr-Kinase_ABA"/>
</dbReference>
<dbReference type="GO" id="GO:0016020">
    <property type="term" value="C:membrane"/>
    <property type="evidence" value="ECO:0007669"/>
    <property type="project" value="UniProtKB-SubCell"/>
</dbReference>
<feature type="transmembrane region" description="Helical" evidence="12">
    <location>
        <begin position="250"/>
        <end position="271"/>
    </location>
</feature>
<keyword evidence="11" id="KW-0675">Receptor</keyword>
<keyword evidence="5" id="KW-0732">Signal</keyword>
<evidence type="ECO:0000256" key="5">
    <source>
        <dbReference type="ARBA" id="ARBA00022729"/>
    </source>
</evidence>
<proteinExistence type="predicted"/>
<dbReference type="InterPro" id="IPR000719">
    <property type="entry name" value="Prot_kinase_dom"/>
</dbReference>
<evidence type="ECO:0000256" key="3">
    <source>
        <dbReference type="ARBA" id="ARBA00022614"/>
    </source>
</evidence>
<evidence type="ECO:0000256" key="4">
    <source>
        <dbReference type="ARBA" id="ARBA00022692"/>
    </source>
</evidence>
<evidence type="ECO:0000313" key="15">
    <source>
        <dbReference type="Proteomes" id="UP000222542"/>
    </source>
</evidence>
<dbReference type="AlphaFoldDB" id="A0A2G3A6N5"/>
<organism evidence="14 15">
    <name type="scientific">Capsicum annuum</name>
    <name type="common">Capsicum pepper</name>
    <dbReference type="NCBI Taxonomy" id="4072"/>
    <lineage>
        <taxon>Eukaryota</taxon>
        <taxon>Viridiplantae</taxon>
        <taxon>Streptophyta</taxon>
        <taxon>Embryophyta</taxon>
        <taxon>Tracheophyta</taxon>
        <taxon>Spermatophyta</taxon>
        <taxon>Magnoliopsida</taxon>
        <taxon>eudicotyledons</taxon>
        <taxon>Gunneridae</taxon>
        <taxon>Pentapetalae</taxon>
        <taxon>asterids</taxon>
        <taxon>lamiids</taxon>
        <taxon>Solanales</taxon>
        <taxon>Solanaceae</taxon>
        <taxon>Solanoideae</taxon>
        <taxon>Capsiceae</taxon>
        <taxon>Capsicum</taxon>
    </lineage>
</organism>
<evidence type="ECO:0000256" key="9">
    <source>
        <dbReference type="ARBA" id="ARBA00022989"/>
    </source>
</evidence>
<evidence type="ECO:0000313" key="14">
    <source>
        <dbReference type="EMBL" id="PHT89919.1"/>
    </source>
</evidence>
<dbReference type="GO" id="GO:0005524">
    <property type="term" value="F:ATP binding"/>
    <property type="evidence" value="ECO:0007669"/>
    <property type="project" value="UniProtKB-KW"/>
</dbReference>
<accession>A0A2G3A6N5</accession>
<evidence type="ECO:0000256" key="10">
    <source>
        <dbReference type="ARBA" id="ARBA00023136"/>
    </source>
</evidence>
<dbReference type="Gramene" id="PHT89919">
    <property type="protein sequence ID" value="PHT89919"/>
    <property type="gene ID" value="T459_05032"/>
</dbReference>
<evidence type="ECO:0000256" key="7">
    <source>
        <dbReference type="ARBA" id="ARBA00022741"/>
    </source>
</evidence>
<dbReference type="OMA" id="FANIMHP"/>
<keyword evidence="6" id="KW-0677">Repeat</keyword>
<evidence type="ECO:0000256" key="1">
    <source>
        <dbReference type="ARBA" id="ARBA00004167"/>
    </source>
</evidence>
<keyword evidence="2" id="KW-0597">Phosphoprotein</keyword>
<dbReference type="Proteomes" id="UP000222542">
    <property type="component" value="Unassembled WGS sequence"/>
</dbReference>
<gene>
    <name evidence="14" type="ORF">T459_05032</name>
</gene>
<evidence type="ECO:0000256" key="2">
    <source>
        <dbReference type="ARBA" id="ARBA00022553"/>
    </source>
</evidence>
<evidence type="ECO:0000256" key="12">
    <source>
        <dbReference type="SAM" id="Phobius"/>
    </source>
</evidence>
<dbReference type="PANTHER" id="PTHR48003:SF6">
    <property type="entry name" value="PROTEIN KINASE DOMAIN-CONTAINING PROTEIN"/>
    <property type="match status" value="1"/>
</dbReference>
<keyword evidence="8" id="KW-0067">ATP-binding</keyword>
<evidence type="ECO:0000259" key="13">
    <source>
        <dbReference type="PROSITE" id="PS50011"/>
    </source>
</evidence>
<dbReference type="PROSITE" id="PS50011">
    <property type="entry name" value="PROTEIN_KINASE_DOM"/>
    <property type="match status" value="1"/>
</dbReference>
<dbReference type="Gene3D" id="1.10.510.10">
    <property type="entry name" value="Transferase(Phosphotransferase) domain 1"/>
    <property type="match status" value="1"/>
</dbReference>
<reference evidence="14 15" key="2">
    <citation type="journal article" date="2017" name="Genome Biol.">
        <title>New reference genome sequences of hot pepper reveal the massive evolution of plant disease-resistance genes by retroduplication.</title>
        <authorList>
            <person name="Kim S."/>
            <person name="Park J."/>
            <person name="Yeom S.I."/>
            <person name="Kim Y.M."/>
            <person name="Seo E."/>
            <person name="Kim K.T."/>
            <person name="Kim M.S."/>
            <person name="Lee J.M."/>
            <person name="Cheong K."/>
            <person name="Shin H.S."/>
            <person name="Kim S.B."/>
            <person name="Han K."/>
            <person name="Lee J."/>
            <person name="Park M."/>
            <person name="Lee H.A."/>
            <person name="Lee H.Y."/>
            <person name="Lee Y."/>
            <person name="Oh S."/>
            <person name="Lee J.H."/>
            <person name="Choi E."/>
            <person name="Choi E."/>
            <person name="Lee S.E."/>
            <person name="Jeon J."/>
            <person name="Kim H."/>
            <person name="Choi G."/>
            <person name="Song H."/>
            <person name="Lee J."/>
            <person name="Lee S.C."/>
            <person name="Kwon J.K."/>
            <person name="Lee H.Y."/>
            <person name="Koo N."/>
            <person name="Hong Y."/>
            <person name="Kim R.W."/>
            <person name="Kang W.H."/>
            <person name="Huh J.H."/>
            <person name="Kang B.C."/>
            <person name="Yang T.J."/>
            <person name="Lee Y.H."/>
            <person name="Bennetzen J.L."/>
            <person name="Choi D."/>
        </authorList>
    </citation>
    <scope>NUCLEOTIDE SEQUENCE [LARGE SCALE GENOMIC DNA]</scope>
    <source>
        <strain evidence="15">cv. CM334</strain>
    </source>
</reference>
<comment type="caution">
    <text evidence="14">The sequence shown here is derived from an EMBL/GenBank/DDBJ whole genome shotgun (WGS) entry which is preliminary data.</text>
</comment>
<keyword evidence="9 12" id="KW-1133">Transmembrane helix</keyword>